<accession>A0A8A4ZCS7</accession>
<keyword evidence="4" id="KW-1185">Reference proteome</keyword>
<gene>
    <name evidence="3" type="ORF">J4E96_01215</name>
</gene>
<dbReference type="RefSeq" id="WP_227423998.1">
    <property type="nucleotide sequence ID" value="NZ_CP071868.1"/>
</dbReference>
<keyword evidence="2" id="KW-0472">Membrane</keyword>
<protein>
    <submittedName>
        <fullName evidence="3">Uncharacterized protein</fullName>
    </submittedName>
</protein>
<evidence type="ECO:0000313" key="4">
    <source>
        <dbReference type="Proteomes" id="UP000663937"/>
    </source>
</evidence>
<reference evidence="3" key="1">
    <citation type="submission" date="2021-03" db="EMBL/GenBank/DDBJ databases">
        <title>Pengzhenrongella sicca gen. nov., sp. nov., a new member of suborder Micrococcineae isolated from High-Arctic tundra soil.</title>
        <authorList>
            <person name="Peng F."/>
        </authorList>
    </citation>
    <scope>NUCLEOTIDE SEQUENCE</scope>
    <source>
        <strain evidence="3">LRZ-2</strain>
    </source>
</reference>
<proteinExistence type="predicted"/>
<feature type="compositionally biased region" description="Low complexity" evidence="1">
    <location>
        <begin position="23"/>
        <end position="38"/>
    </location>
</feature>
<sequence>MSTPEQRDPHAEDRPATSPGIHPASAPLPSTPTTTTSPTPAPAPAPSAAPTTADADAAPTPPAGDEVPRRDRNRTPATGTFPVPTGPPTTSVGGHLLGILVGLALTLLAIFLVTLGQSRILADGVGRSDITPETLGIVLVTLGALVAGGIILLGLWTPAAPFTGGLTAVLVGAAYLFAPVDAHRQTVRLLSTEQNSTAVLNSITAATTGGLFVLGILLLAAATALSLVRRRGVALGAFRERRSASPAE</sequence>
<evidence type="ECO:0000256" key="2">
    <source>
        <dbReference type="SAM" id="Phobius"/>
    </source>
</evidence>
<feature type="region of interest" description="Disordered" evidence="1">
    <location>
        <begin position="1"/>
        <end position="89"/>
    </location>
</feature>
<keyword evidence="2" id="KW-0812">Transmembrane</keyword>
<feature type="transmembrane region" description="Helical" evidence="2">
    <location>
        <begin position="199"/>
        <end position="225"/>
    </location>
</feature>
<feature type="transmembrane region" description="Helical" evidence="2">
    <location>
        <begin position="92"/>
        <end position="115"/>
    </location>
</feature>
<feature type="compositionally biased region" description="Basic and acidic residues" evidence="1">
    <location>
        <begin position="1"/>
        <end position="15"/>
    </location>
</feature>
<feature type="compositionally biased region" description="Low complexity" evidence="1">
    <location>
        <begin position="75"/>
        <end position="89"/>
    </location>
</feature>
<feature type="transmembrane region" description="Helical" evidence="2">
    <location>
        <begin position="162"/>
        <end position="178"/>
    </location>
</feature>
<feature type="compositionally biased region" description="Low complexity" evidence="1">
    <location>
        <begin position="48"/>
        <end position="58"/>
    </location>
</feature>
<feature type="transmembrane region" description="Helical" evidence="2">
    <location>
        <begin position="135"/>
        <end position="156"/>
    </location>
</feature>
<dbReference type="EMBL" id="CP071868">
    <property type="protein sequence ID" value="QTE29704.1"/>
    <property type="molecule type" value="Genomic_DNA"/>
</dbReference>
<dbReference type="Proteomes" id="UP000663937">
    <property type="component" value="Chromosome"/>
</dbReference>
<evidence type="ECO:0000256" key="1">
    <source>
        <dbReference type="SAM" id="MobiDB-lite"/>
    </source>
</evidence>
<evidence type="ECO:0000313" key="3">
    <source>
        <dbReference type="EMBL" id="QTE29704.1"/>
    </source>
</evidence>
<dbReference type="KEGG" id="psic:J4E96_01215"/>
<organism evidence="3 4">
    <name type="scientific">Pengzhenrongella sicca</name>
    <dbReference type="NCBI Taxonomy" id="2819238"/>
    <lineage>
        <taxon>Bacteria</taxon>
        <taxon>Bacillati</taxon>
        <taxon>Actinomycetota</taxon>
        <taxon>Actinomycetes</taxon>
        <taxon>Micrococcales</taxon>
        <taxon>Pengzhenrongella</taxon>
    </lineage>
</organism>
<name>A0A8A4ZCS7_9MICO</name>
<dbReference type="AlphaFoldDB" id="A0A8A4ZCS7"/>
<keyword evidence="2" id="KW-1133">Transmembrane helix</keyword>